<dbReference type="PANTHER" id="PTHR34975">
    <property type="entry name" value="SPORE GERMINATION PROTEIN A2"/>
    <property type="match status" value="1"/>
</dbReference>
<evidence type="ECO:0000313" key="9">
    <source>
        <dbReference type="EMBL" id="KGR74936.1"/>
    </source>
</evidence>
<evidence type="ECO:0000256" key="3">
    <source>
        <dbReference type="ARBA" id="ARBA00022448"/>
    </source>
</evidence>
<dbReference type="Gene3D" id="1.20.1740.10">
    <property type="entry name" value="Amino acid/polyamine transporter I"/>
    <property type="match status" value="1"/>
</dbReference>
<dbReference type="STRING" id="1384057.CD33_14460"/>
<dbReference type="RefSeq" id="WP_036201545.1">
    <property type="nucleotide sequence ID" value="NZ_AVCY01000003.1"/>
</dbReference>
<evidence type="ECO:0000256" key="5">
    <source>
        <dbReference type="ARBA" id="ARBA00022692"/>
    </source>
</evidence>
<protein>
    <submittedName>
        <fullName evidence="9">Spore gernimation protein</fullName>
    </submittedName>
</protein>
<dbReference type="NCBIfam" id="TIGR00912">
    <property type="entry name" value="2A0309"/>
    <property type="match status" value="1"/>
</dbReference>
<dbReference type="Proteomes" id="UP000030408">
    <property type="component" value="Unassembled WGS sequence"/>
</dbReference>
<comment type="subcellular location">
    <subcellularLocation>
        <location evidence="1">Membrane</location>
        <topology evidence="1">Multi-pass membrane protein</topology>
    </subcellularLocation>
</comment>
<reference evidence="9 10" key="1">
    <citation type="submission" date="2014-02" db="EMBL/GenBank/DDBJ databases">
        <title>Draft genome sequence of Lysinibacillus sinduriensis JCM 15800.</title>
        <authorList>
            <person name="Zhang F."/>
            <person name="Wang G."/>
            <person name="Zhang L."/>
        </authorList>
    </citation>
    <scope>NUCLEOTIDE SEQUENCE [LARGE SCALE GENOMIC DNA]</scope>
    <source>
        <strain evidence="9 10">JCM 15800</strain>
    </source>
</reference>
<keyword evidence="6 8" id="KW-1133">Transmembrane helix</keyword>
<feature type="transmembrane region" description="Helical" evidence="8">
    <location>
        <begin position="86"/>
        <end position="108"/>
    </location>
</feature>
<dbReference type="GO" id="GO:0009847">
    <property type="term" value="P:spore germination"/>
    <property type="evidence" value="ECO:0007669"/>
    <property type="project" value="InterPro"/>
</dbReference>
<evidence type="ECO:0000256" key="7">
    <source>
        <dbReference type="ARBA" id="ARBA00023136"/>
    </source>
</evidence>
<name>A0A0A3HQS0_9BACL</name>
<keyword evidence="10" id="KW-1185">Reference proteome</keyword>
<evidence type="ECO:0000313" key="10">
    <source>
        <dbReference type="Proteomes" id="UP000030408"/>
    </source>
</evidence>
<gene>
    <name evidence="9" type="ORF">CD33_14460</name>
</gene>
<feature type="transmembrane region" description="Helical" evidence="8">
    <location>
        <begin position="273"/>
        <end position="295"/>
    </location>
</feature>
<feature type="transmembrane region" description="Helical" evidence="8">
    <location>
        <begin position="123"/>
        <end position="140"/>
    </location>
</feature>
<evidence type="ECO:0000256" key="1">
    <source>
        <dbReference type="ARBA" id="ARBA00004141"/>
    </source>
</evidence>
<keyword evidence="3" id="KW-0813">Transport</keyword>
<evidence type="ECO:0000256" key="4">
    <source>
        <dbReference type="ARBA" id="ARBA00022544"/>
    </source>
</evidence>
<dbReference type="GO" id="GO:0016020">
    <property type="term" value="C:membrane"/>
    <property type="evidence" value="ECO:0007669"/>
    <property type="project" value="UniProtKB-SubCell"/>
</dbReference>
<evidence type="ECO:0000256" key="2">
    <source>
        <dbReference type="ARBA" id="ARBA00007998"/>
    </source>
</evidence>
<feature type="transmembrane region" description="Helical" evidence="8">
    <location>
        <begin position="147"/>
        <end position="167"/>
    </location>
</feature>
<proteinExistence type="inferred from homology"/>
<evidence type="ECO:0000256" key="8">
    <source>
        <dbReference type="SAM" id="Phobius"/>
    </source>
</evidence>
<feature type="transmembrane region" description="Helical" evidence="8">
    <location>
        <begin position="46"/>
        <end position="65"/>
    </location>
</feature>
<dbReference type="OrthoDB" id="2380240at2"/>
<keyword evidence="5 8" id="KW-0812">Transmembrane</keyword>
<keyword evidence="4" id="KW-0309">Germination</keyword>
<dbReference type="InterPro" id="IPR004761">
    <property type="entry name" value="Spore_GerAB"/>
</dbReference>
<comment type="caution">
    <text evidence="9">The sequence shown here is derived from an EMBL/GenBank/DDBJ whole genome shotgun (WGS) entry which is preliminary data.</text>
</comment>
<feature type="transmembrane region" description="Helical" evidence="8">
    <location>
        <begin position="221"/>
        <end position="244"/>
    </location>
</feature>
<dbReference type="EMBL" id="JPVO01000053">
    <property type="protein sequence ID" value="KGR74936.1"/>
    <property type="molecule type" value="Genomic_DNA"/>
</dbReference>
<keyword evidence="7 8" id="KW-0472">Membrane</keyword>
<organism evidence="9 10">
    <name type="scientific">Ureibacillus sinduriensis BLB-1 = JCM 15800</name>
    <dbReference type="NCBI Taxonomy" id="1384057"/>
    <lineage>
        <taxon>Bacteria</taxon>
        <taxon>Bacillati</taxon>
        <taxon>Bacillota</taxon>
        <taxon>Bacilli</taxon>
        <taxon>Bacillales</taxon>
        <taxon>Caryophanaceae</taxon>
        <taxon>Ureibacillus</taxon>
    </lineage>
</organism>
<feature type="transmembrane region" description="Helical" evidence="8">
    <location>
        <begin position="307"/>
        <end position="324"/>
    </location>
</feature>
<feature type="transmembrane region" description="Helical" evidence="8">
    <location>
        <begin position="187"/>
        <end position="209"/>
    </location>
</feature>
<dbReference type="PANTHER" id="PTHR34975:SF2">
    <property type="entry name" value="SPORE GERMINATION PROTEIN A2"/>
    <property type="match status" value="1"/>
</dbReference>
<sequence length="372" mass="42714">MKSTLQIGNDEKFNASLFFFVIAAAQVGVGIHGFQRVVVKDAGHDAWISVILAALFSHIVVFFMIKTLELYPSNDLYGIHLDIFGKFIGSIVNIIYVLYCTFAFYSVIKNYIEVINTWVFPDLSQSFITTVLLILVIYAFTGGLRVMLGVCFFSFMTGLWILIVVYMPLKYAHYNHLLPLFGHDITSIFKGAYSMTFTIVGFEVINTLYPYAKEKNKVQKYVHLALLCTLFIYLSVILVSLVYFSEAQLERTLWATLTLFTVIKLPFIERIEIIIICFWTIIILPNLCLFAWSAYRGVKRFKNVKGTTFIWLFSILMFIANIPMQSRTQIDDINNFFAQIAFVIVFLYPILLYIMASLKNVLRKGGRKNEKG</sequence>
<dbReference type="Pfam" id="PF03845">
    <property type="entry name" value="Spore_permease"/>
    <property type="match status" value="1"/>
</dbReference>
<comment type="similarity">
    <text evidence="2">Belongs to the amino acid-polyamine-organocation (APC) superfamily. Spore germination protein (SGP) (TC 2.A.3.9) family.</text>
</comment>
<dbReference type="eggNOG" id="COG0531">
    <property type="taxonomic scope" value="Bacteria"/>
</dbReference>
<feature type="transmembrane region" description="Helical" evidence="8">
    <location>
        <begin position="336"/>
        <end position="358"/>
    </location>
</feature>
<accession>A0A0A3HQS0</accession>
<evidence type="ECO:0000256" key="6">
    <source>
        <dbReference type="ARBA" id="ARBA00022989"/>
    </source>
</evidence>
<dbReference type="AlphaFoldDB" id="A0A0A3HQS0"/>
<feature type="transmembrane region" description="Helical" evidence="8">
    <location>
        <begin position="12"/>
        <end position="34"/>
    </location>
</feature>